<gene>
    <name evidence="2" type="ORF">bsdcttw_38760</name>
</gene>
<evidence type="ECO:0008006" key="4">
    <source>
        <dbReference type="Google" id="ProtNLM"/>
    </source>
</evidence>
<reference evidence="2 3" key="2">
    <citation type="submission" date="2020-08" db="EMBL/GenBank/DDBJ databases">
        <authorList>
            <person name="Ueki A."/>
            <person name="Tonouchi A."/>
        </authorList>
    </citation>
    <scope>NUCLEOTIDE SEQUENCE [LARGE SCALE GENOMIC DNA]</scope>
    <source>
        <strain evidence="2 3">CTTW</strain>
    </source>
</reference>
<dbReference type="Pfam" id="PF12679">
    <property type="entry name" value="ABC2_membrane_2"/>
    <property type="match status" value="1"/>
</dbReference>
<feature type="transmembrane region" description="Helical" evidence="1">
    <location>
        <begin position="268"/>
        <end position="291"/>
    </location>
</feature>
<keyword evidence="1" id="KW-0472">Membrane</keyword>
<feature type="transmembrane region" description="Helical" evidence="1">
    <location>
        <begin position="145"/>
        <end position="166"/>
    </location>
</feature>
<feature type="transmembrane region" description="Helical" evidence="1">
    <location>
        <begin position="221"/>
        <end position="240"/>
    </location>
</feature>
<organism evidence="2 3">
    <name type="scientific">Anaerocolumna chitinilytica</name>
    <dbReference type="NCBI Taxonomy" id="1727145"/>
    <lineage>
        <taxon>Bacteria</taxon>
        <taxon>Bacillati</taxon>
        <taxon>Bacillota</taxon>
        <taxon>Clostridia</taxon>
        <taxon>Lachnospirales</taxon>
        <taxon>Lachnospiraceae</taxon>
        <taxon>Anaerocolumna</taxon>
    </lineage>
</organism>
<reference evidence="2 3" key="1">
    <citation type="submission" date="2020-08" db="EMBL/GenBank/DDBJ databases">
        <title>Draft genome sequencing of an Anaerocolumna strain isolated from anoxic soil subjected to BSD treatment.</title>
        <authorList>
            <person name="Uek A."/>
            <person name="Tonouchi A."/>
        </authorList>
    </citation>
    <scope>NUCLEOTIDE SEQUENCE [LARGE SCALE GENOMIC DNA]</scope>
    <source>
        <strain evidence="2 3">CTTW</strain>
    </source>
</reference>
<evidence type="ECO:0000313" key="3">
    <source>
        <dbReference type="Proteomes" id="UP000515703"/>
    </source>
</evidence>
<dbReference type="PANTHER" id="PTHR43471:SF12">
    <property type="entry name" value="HYPOTHETICAL MEMBRANE PROTEIN, CONSERVED"/>
    <property type="match status" value="1"/>
</dbReference>
<feature type="transmembrane region" description="Helical" evidence="1">
    <location>
        <begin position="178"/>
        <end position="201"/>
    </location>
</feature>
<evidence type="ECO:0000256" key="1">
    <source>
        <dbReference type="SAM" id="Phobius"/>
    </source>
</evidence>
<dbReference type="GO" id="GO:0005886">
    <property type="term" value="C:plasma membrane"/>
    <property type="evidence" value="ECO:0007669"/>
    <property type="project" value="UniProtKB-SubCell"/>
</dbReference>
<dbReference type="RefSeq" id="WP_185256468.1">
    <property type="nucleotide sequence ID" value="NZ_AP023368.1"/>
</dbReference>
<dbReference type="AlphaFoldDB" id="A0A7I8DUN0"/>
<feature type="transmembrane region" description="Helical" evidence="1">
    <location>
        <begin position="113"/>
        <end position="139"/>
    </location>
</feature>
<dbReference type="KEGG" id="acht:bsdcttw_38760"/>
<sequence length="301" mass="32814">MLRLNPVYQKDLRTTARSLRTYIIIFAFNSLLSLFGLFALYFTFEYQQSLGNSVQYSAILEIYSVITGVEFFLLLLVVPAVTAGAISGEKERQTLEILLTTKMSPGSIIRGKLLASISTMLLLAFSSLPVIALVFSIGGITLRDLGGFLLLILETAVYLGSIGIFFSALLKKSTSATVAVYGIVLLLCLGTFGAVFGIHFLTQIHLNHLVTDGTTPMQADIGNWMLLLLGNPIATYLSVLKGQTGTGRSLAEIYGKYGNLSAVWNDNWFLISMILQIVIAVLLLFWSAALLNPLKKQPSVS</sequence>
<protein>
    <recommendedName>
        <fullName evidence="4">ABC transporter permease</fullName>
    </recommendedName>
</protein>
<keyword evidence="3" id="KW-1185">Reference proteome</keyword>
<proteinExistence type="predicted"/>
<dbReference type="EMBL" id="AP023368">
    <property type="protein sequence ID" value="BCK00836.1"/>
    <property type="molecule type" value="Genomic_DNA"/>
</dbReference>
<feature type="transmembrane region" description="Helical" evidence="1">
    <location>
        <begin position="21"/>
        <end position="42"/>
    </location>
</feature>
<name>A0A7I8DUN0_9FIRM</name>
<evidence type="ECO:0000313" key="2">
    <source>
        <dbReference type="EMBL" id="BCK00836.1"/>
    </source>
</evidence>
<dbReference type="PANTHER" id="PTHR43471">
    <property type="entry name" value="ABC TRANSPORTER PERMEASE"/>
    <property type="match status" value="1"/>
</dbReference>
<dbReference type="GO" id="GO:0140359">
    <property type="term" value="F:ABC-type transporter activity"/>
    <property type="evidence" value="ECO:0007669"/>
    <property type="project" value="InterPro"/>
</dbReference>
<accession>A0A7I8DUN0</accession>
<dbReference type="Proteomes" id="UP000515703">
    <property type="component" value="Chromosome"/>
</dbReference>
<keyword evidence="1" id="KW-0812">Transmembrane</keyword>
<keyword evidence="1" id="KW-1133">Transmembrane helix</keyword>
<feature type="transmembrane region" description="Helical" evidence="1">
    <location>
        <begin position="62"/>
        <end position="86"/>
    </location>
</feature>